<keyword evidence="1" id="KW-0472">Membrane</keyword>
<evidence type="ECO:0000313" key="2">
    <source>
        <dbReference type="EMBL" id="ELW66494.1"/>
    </source>
</evidence>
<organism evidence="2 3">
    <name type="scientific">Tupaia chinensis</name>
    <name type="common">Chinese tree shrew</name>
    <name type="synonym">Tupaia belangeri chinensis</name>
    <dbReference type="NCBI Taxonomy" id="246437"/>
    <lineage>
        <taxon>Eukaryota</taxon>
        <taxon>Metazoa</taxon>
        <taxon>Chordata</taxon>
        <taxon>Craniata</taxon>
        <taxon>Vertebrata</taxon>
        <taxon>Euteleostomi</taxon>
        <taxon>Mammalia</taxon>
        <taxon>Eutheria</taxon>
        <taxon>Euarchontoglires</taxon>
        <taxon>Scandentia</taxon>
        <taxon>Tupaiidae</taxon>
        <taxon>Tupaia</taxon>
    </lineage>
</organism>
<dbReference type="EMBL" id="KB320648">
    <property type="protein sequence ID" value="ELW66494.1"/>
    <property type="molecule type" value="Genomic_DNA"/>
</dbReference>
<keyword evidence="1" id="KW-1133">Transmembrane helix</keyword>
<dbReference type="InParanoid" id="L9KVM0"/>
<keyword evidence="3" id="KW-1185">Reference proteome</keyword>
<accession>L9KVM0</accession>
<sequence length="147" mass="16087">MKSLRDATADTVTFDYFSPTLIDPNGAGSAPWTDHRASFMETTDTVTFDYFSPTLIDPNGAVSAPWTDHRASFMETKYSVPWSFTSLPPKPQTSIASILCLIDLFVILSSLVISTAIIATIITMAILIPFSNSIAITVIFTISTQQR</sequence>
<reference evidence="3" key="1">
    <citation type="submission" date="2012-07" db="EMBL/GenBank/DDBJ databases">
        <title>Genome of the Chinese tree shrew, a rising model animal genetically related to primates.</title>
        <authorList>
            <person name="Zhang G."/>
            <person name="Fan Y."/>
            <person name="Yao Y."/>
            <person name="Huang Z."/>
        </authorList>
    </citation>
    <scope>NUCLEOTIDE SEQUENCE [LARGE SCALE GENOMIC DNA]</scope>
</reference>
<evidence type="ECO:0000313" key="3">
    <source>
        <dbReference type="Proteomes" id="UP000011518"/>
    </source>
</evidence>
<proteinExistence type="predicted"/>
<dbReference type="Proteomes" id="UP000011518">
    <property type="component" value="Unassembled WGS sequence"/>
</dbReference>
<gene>
    <name evidence="2" type="ORF">TREES_T100017006</name>
</gene>
<feature type="transmembrane region" description="Helical" evidence="1">
    <location>
        <begin position="119"/>
        <end position="142"/>
    </location>
</feature>
<protein>
    <submittedName>
        <fullName evidence="2">Uncharacterized protein</fullName>
    </submittedName>
</protein>
<name>L9KVM0_TUPCH</name>
<reference evidence="3" key="2">
    <citation type="journal article" date="2013" name="Nat. Commun.">
        <title>Genome of the Chinese tree shrew.</title>
        <authorList>
            <person name="Fan Y."/>
            <person name="Huang Z.Y."/>
            <person name="Cao C.C."/>
            <person name="Chen C.S."/>
            <person name="Chen Y.X."/>
            <person name="Fan D.D."/>
            <person name="He J."/>
            <person name="Hou H.L."/>
            <person name="Hu L."/>
            <person name="Hu X.T."/>
            <person name="Jiang X.T."/>
            <person name="Lai R."/>
            <person name="Lang Y.S."/>
            <person name="Liang B."/>
            <person name="Liao S.G."/>
            <person name="Mu D."/>
            <person name="Ma Y.Y."/>
            <person name="Niu Y.Y."/>
            <person name="Sun X.Q."/>
            <person name="Xia J.Q."/>
            <person name="Xiao J."/>
            <person name="Xiong Z.Q."/>
            <person name="Xu L."/>
            <person name="Yang L."/>
            <person name="Zhang Y."/>
            <person name="Zhao W."/>
            <person name="Zhao X.D."/>
            <person name="Zheng Y.T."/>
            <person name="Zhou J.M."/>
            <person name="Zhu Y.B."/>
            <person name="Zhang G.J."/>
            <person name="Wang J."/>
            <person name="Yao Y.G."/>
        </authorList>
    </citation>
    <scope>NUCLEOTIDE SEQUENCE [LARGE SCALE GENOMIC DNA]</scope>
</reference>
<feature type="transmembrane region" description="Helical" evidence="1">
    <location>
        <begin position="95"/>
        <end position="113"/>
    </location>
</feature>
<dbReference type="AlphaFoldDB" id="L9KVM0"/>
<evidence type="ECO:0000256" key="1">
    <source>
        <dbReference type="SAM" id="Phobius"/>
    </source>
</evidence>
<keyword evidence="1" id="KW-0812">Transmembrane</keyword>